<feature type="region of interest" description="Disordered" evidence="1">
    <location>
        <begin position="43"/>
        <end position="177"/>
    </location>
</feature>
<comment type="caution">
    <text evidence="4">The sequence shown here is derived from an EMBL/GenBank/DDBJ whole genome shotgun (WGS) entry which is preliminary data.</text>
</comment>
<feature type="compositionally biased region" description="Polar residues" evidence="1">
    <location>
        <begin position="281"/>
        <end position="292"/>
    </location>
</feature>
<feature type="compositionally biased region" description="Low complexity" evidence="1">
    <location>
        <begin position="56"/>
        <end position="175"/>
    </location>
</feature>
<evidence type="ECO:0000256" key="2">
    <source>
        <dbReference type="SAM" id="Phobius"/>
    </source>
</evidence>
<keyword evidence="3" id="KW-0732">Signal</keyword>
<gene>
    <name evidence="4" type="ORF">RDB_LOCUS16409</name>
</gene>
<feature type="transmembrane region" description="Helical" evidence="2">
    <location>
        <begin position="217"/>
        <end position="237"/>
    </location>
</feature>
<proteinExistence type="predicted"/>
<keyword evidence="2" id="KW-0812">Transmembrane</keyword>
<evidence type="ECO:0000313" key="4">
    <source>
        <dbReference type="EMBL" id="CAE6427591.1"/>
    </source>
</evidence>
<name>A0A8H2XPQ0_9AGAM</name>
<protein>
    <recommendedName>
        <fullName evidence="6">Transmembrane protein</fullName>
    </recommendedName>
</protein>
<keyword evidence="2" id="KW-1133">Transmembrane helix</keyword>
<feature type="region of interest" description="Disordered" evidence="1">
    <location>
        <begin position="267"/>
        <end position="292"/>
    </location>
</feature>
<reference evidence="4" key="1">
    <citation type="submission" date="2021-01" db="EMBL/GenBank/DDBJ databases">
        <authorList>
            <person name="Kaushik A."/>
        </authorList>
    </citation>
    <scope>NUCLEOTIDE SEQUENCE</scope>
    <source>
        <strain evidence="4">Type strain: AG8-Rh-89/</strain>
    </source>
</reference>
<feature type="signal peptide" evidence="3">
    <location>
        <begin position="1"/>
        <end position="19"/>
    </location>
</feature>
<dbReference type="Proteomes" id="UP000663850">
    <property type="component" value="Unassembled WGS sequence"/>
</dbReference>
<dbReference type="EMBL" id="CAJMWZ010000885">
    <property type="protein sequence ID" value="CAE6427591.1"/>
    <property type="molecule type" value="Genomic_DNA"/>
</dbReference>
<evidence type="ECO:0000256" key="3">
    <source>
        <dbReference type="SAM" id="SignalP"/>
    </source>
</evidence>
<sequence length="470" mass="48162">MKLAPLLFAAPVVLTMVAADPGPTRMLNRRALDRWRFARQVDVSTSAGGGGGGAGASSTTPAAPATPSTPTSTRETTSATPTSTVAESTSTTPQQQPTTTPASTTQQQQQPTTTSTSTTPVVRPSASSASSTAQQASNSPAQSPSTTAPQPNQEPTSTSFFLSTPPPSTSVVSTTDQQGRVITSVVVLTQSAKSVAVTPTSTDTTDNKQGGVSQSTVIGLAVTGSIAGLLIVLLIVWKLTRNRFSDLDETDDDAIKWPELHKDSAAMTPIPARPSTRAAGTETSTLGGDFDTQSAAHSAADLTYQPYSDDPGYGARPAYYDPYGGAPGAAKTYPSPPGSHDGEHKTWGAAADAQYYEVPRGQSPGPNAVARGASPAPPMAYDNRVASPAPPTMAYVDPVGRTGSPGPGGYGYGAAYAQPDPYSGRNSPGPNMAYAQPEVDPYGRRSPGPGMVYNGSVGRVGSPGPNAPYR</sequence>
<evidence type="ECO:0000256" key="1">
    <source>
        <dbReference type="SAM" id="MobiDB-lite"/>
    </source>
</evidence>
<feature type="region of interest" description="Disordered" evidence="1">
    <location>
        <begin position="421"/>
        <end position="470"/>
    </location>
</feature>
<keyword evidence="2" id="KW-0472">Membrane</keyword>
<accession>A0A8H2XPQ0</accession>
<dbReference type="AlphaFoldDB" id="A0A8H2XPQ0"/>
<evidence type="ECO:0000313" key="5">
    <source>
        <dbReference type="Proteomes" id="UP000663850"/>
    </source>
</evidence>
<evidence type="ECO:0008006" key="6">
    <source>
        <dbReference type="Google" id="ProtNLM"/>
    </source>
</evidence>
<feature type="chain" id="PRO_5034081844" description="Transmembrane protein" evidence="3">
    <location>
        <begin position="20"/>
        <end position="470"/>
    </location>
</feature>
<organism evidence="4 5">
    <name type="scientific">Rhizoctonia solani</name>
    <dbReference type="NCBI Taxonomy" id="456999"/>
    <lineage>
        <taxon>Eukaryota</taxon>
        <taxon>Fungi</taxon>
        <taxon>Dikarya</taxon>
        <taxon>Basidiomycota</taxon>
        <taxon>Agaricomycotina</taxon>
        <taxon>Agaricomycetes</taxon>
        <taxon>Cantharellales</taxon>
        <taxon>Ceratobasidiaceae</taxon>
        <taxon>Rhizoctonia</taxon>
    </lineage>
</organism>